<evidence type="ECO:0000313" key="4">
    <source>
        <dbReference type="EMBL" id="AKS40656.1"/>
    </source>
</evidence>
<dbReference type="EMBL" id="CP012154">
    <property type="protein sequence ID" value="AKS40656.1"/>
    <property type="molecule type" value="Genomic_DNA"/>
</dbReference>
<sequence length="93" mass="10041">MTNAGSLSDSKPVEPTRRLDTSGKLCPVPVVEARSMLAEMRPGEVLDVIATDPLAELDLAVMCERTGHRLLSAVTRDGVVRVRIEVGVDSRAR</sequence>
<dbReference type="RefSeq" id="WP_169751069.1">
    <property type="nucleotide sequence ID" value="NZ_CP012154.1"/>
</dbReference>
<accession>A0A0K0XSP6</accession>
<gene>
    <name evidence="4" type="ORF">WM2015_269</name>
</gene>
<dbReference type="PANTHER" id="PTHR33279:SF6">
    <property type="entry name" value="SULFUR CARRIER PROTEIN YEDF-RELATED"/>
    <property type="match status" value="1"/>
</dbReference>
<reference evidence="4 5" key="1">
    <citation type="submission" date="2015-07" db="EMBL/GenBank/DDBJ databases">
        <authorList>
            <person name="Noorani M."/>
        </authorList>
    </citation>
    <scope>NUCLEOTIDE SEQUENCE [LARGE SCALE GENOMIC DNA]</scope>
    <source>
        <strain evidence="4 5">KCTC 42284</strain>
    </source>
</reference>
<evidence type="ECO:0000313" key="5">
    <source>
        <dbReference type="Proteomes" id="UP000066624"/>
    </source>
</evidence>
<protein>
    <submittedName>
        <fullName evidence="4">SirA family protein</fullName>
    </submittedName>
</protein>
<feature type="compositionally biased region" description="Basic and acidic residues" evidence="2">
    <location>
        <begin position="11"/>
        <end position="21"/>
    </location>
</feature>
<dbReference type="InterPro" id="IPR001455">
    <property type="entry name" value="TusA-like"/>
</dbReference>
<dbReference type="SUPFAM" id="SSF64307">
    <property type="entry name" value="SirA-like"/>
    <property type="match status" value="1"/>
</dbReference>
<dbReference type="PANTHER" id="PTHR33279">
    <property type="entry name" value="SULFUR CARRIER PROTEIN YEDF-RELATED"/>
    <property type="match status" value="1"/>
</dbReference>
<keyword evidence="5" id="KW-1185">Reference proteome</keyword>
<evidence type="ECO:0000259" key="3">
    <source>
        <dbReference type="PROSITE" id="PS01148"/>
    </source>
</evidence>
<dbReference type="InterPro" id="IPR036868">
    <property type="entry name" value="TusA-like_sf"/>
</dbReference>
<dbReference type="STRING" id="1579979.WM2015_269"/>
<dbReference type="Proteomes" id="UP000066624">
    <property type="component" value="Chromosome"/>
</dbReference>
<organism evidence="4 5">
    <name type="scientific">Wenzhouxiangella marina</name>
    <dbReference type="NCBI Taxonomy" id="1579979"/>
    <lineage>
        <taxon>Bacteria</taxon>
        <taxon>Pseudomonadati</taxon>
        <taxon>Pseudomonadota</taxon>
        <taxon>Gammaproteobacteria</taxon>
        <taxon>Chromatiales</taxon>
        <taxon>Wenzhouxiangellaceae</taxon>
        <taxon>Wenzhouxiangella</taxon>
    </lineage>
</organism>
<dbReference type="Pfam" id="PF01206">
    <property type="entry name" value="TusA"/>
    <property type="match status" value="1"/>
</dbReference>
<feature type="region of interest" description="Disordered" evidence="2">
    <location>
        <begin position="1"/>
        <end position="23"/>
    </location>
</feature>
<evidence type="ECO:0000256" key="2">
    <source>
        <dbReference type="SAM" id="MobiDB-lite"/>
    </source>
</evidence>
<dbReference type="CDD" id="cd00291">
    <property type="entry name" value="SirA_YedF_YeeD"/>
    <property type="match status" value="1"/>
</dbReference>
<dbReference type="AlphaFoldDB" id="A0A0K0XSP6"/>
<dbReference type="KEGG" id="wma:WM2015_269"/>
<comment type="similarity">
    <text evidence="1">Belongs to the sulfur carrier protein TusA family.</text>
</comment>
<dbReference type="Gene3D" id="3.30.110.40">
    <property type="entry name" value="TusA-like domain"/>
    <property type="match status" value="1"/>
</dbReference>
<proteinExistence type="inferred from homology"/>
<name>A0A0K0XSP6_9GAMM</name>
<evidence type="ECO:0000256" key="1">
    <source>
        <dbReference type="ARBA" id="ARBA00008984"/>
    </source>
</evidence>
<feature type="domain" description="UPF0033" evidence="3">
    <location>
        <begin position="19"/>
        <end position="43"/>
    </location>
</feature>
<dbReference type="PROSITE" id="PS01148">
    <property type="entry name" value="UPF0033"/>
    <property type="match status" value="1"/>
</dbReference>